<keyword evidence="2" id="KW-1185">Reference proteome</keyword>
<reference evidence="2" key="1">
    <citation type="submission" date="2011-12" db="EMBL/GenBank/DDBJ databases">
        <title>Complete sequence of Methanoregula formicicum SMSP.</title>
        <authorList>
            <person name="Lucas S."/>
            <person name="Han J."/>
            <person name="Lapidus A."/>
            <person name="Cheng J.-F."/>
            <person name="Goodwin L."/>
            <person name="Pitluck S."/>
            <person name="Peters L."/>
            <person name="Ovchinnikova G."/>
            <person name="Teshima H."/>
            <person name="Detter J.C."/>
            <person name="Han C."/>
            <person name="Tapia R."/>
            <person name="Land M."/>
            <person name="Hauser L."/>
            <person name="Kyrpides N."/>
            <person name="Ivanova N."/>
            <person name="Pagani I."/>
            <person name="Imachi H."/>
            <person name="Tamaki H."/>
            <person name="Sekiguchi Y."/>
            <person name="Kamagata Y."/>
            <person name="Cadillo-Quiroz H."/>
            <person name="Zinder S."/>
            <person name="Liu W.-T."/>
            <person name="Woyke T."/>
        </authorList>
    </citation>
    <scope>NUCLEOTIDE SEQUENCE [LARGE SCALE GENOMIC DNA]</scope>
    <source>
        <strain evidence="2">DSM 22288 / NBRC 105244 / SMSP</strain>
    </source>
</reference>
<protein>
    <submittedName>
        <fullName evidence="1">Uncharacterized protein</fullName>
    </submittedName>
</protein>
<dbReference type="AlphaFoldDB" id="L0HJV6"/>
<evidence type="ECO:0000313" key="1">
    <source>
        <dbReference type="EMBL" id="AGB03349.1"/>
    </source>
</evidence>
<evidence type="ECO:0000313" key="2">
    <source>
        <dbReference type="Proteomes" id="UP000010824"/>
    </source>
</evidence>
<proteinExistence type="predicted"/>
<organism evidence="1 2">
    <name type="scientific">Methanoregula formicica (strain DSM 22288 / NBRC 105244 / SMSP)</name>
    <dbReference type="NCBI Taxonomy" id="593750"/>
    <lineage>
        <taxon>Archaea</taxon>
        <taxon>Methanobacteriati</taxon>
        <taxon>Methanobacteriota</taxon>
        <taxon>Stenosarchaea group</taxon>
        <taxon>Methanomicrobia</taxon>
        <taxon>Methanomicrobiales</taxon>
        <taxon>Methanoregulaceae</taxon>
        <taxon>Methanoregula</taxon>
    </lineage>
</organism>
<accession>L0HJV6</accession>
<dbReference type="KEGG" id="mfo:Metfor_2345"/>
<name>L0HJV6_METFS</name>
<sequence length="182" mass="20239" precursor="true">MISLAVFFRIDILAGQISYKIAEPVVRFAWPERRIILPSGCWDTDTIDTFCSIPVLFCDCEESEFFPDGSVMRESAEYDCSAIMVIITTNIRIAEKKETVFLGISFTSISLWCGTLNTRTGYKLPITVERSGSVYIKHLPGVVLDHSRGTTESIGWSVPAGIASYLDPLIGNRVCLDIERAC</sequence>
<dbReference type="HOGENOM" id="CLU_1478906_0_0_2"/>
<dbReference type="Proteomes" id="UP000010824">
    <property type="component" value="Chromosome"/>
</dbReference>
<dbReference type="EMBL" id="CP003167">
    <property type="protein sequence ID" value="AGB03349.1"/>
    <property type="molecule type" value="Genomic_DNA"/>
</dbReference>
<dbReference type="InParanoid" id="L0HJV6"/>
<gene>
    <name evidence="1" type="ordered locus">Metfor_2345</name>
</gene>
<reference evidence="1 2" key="2">
    <citation type="journal article" date="2014" name="Genome Announc.">
        <title>Complete Genome Sequence of Methanoregula formicica SMSPT, a Mesophilic Hydrogenotrophic Methanogen Isolated from a Methanogenic Upflow Anaerobic Sludge Blanket Reactor.</title>
        <authorList>
            <person name="Yamamoto K."/>
            <person name="Tamaki H."/>
            <person name="Cadillo-Quiroz H."/>
            <person name="Imachi H."/>
            <person name="Kyrpides N."/>
            <person name="Woyke T."/>
            <person name="Goodwin L."/>
            <person name="Zinder S.H."/>
            <person name="Kamagata Y."/>
            <person name="Liu W.T."/>
        </authorList>
    </citation>
    <scope>NUCLEOTIDE SEQUENCE [LARGE SCALE GENOMIC DNA]</scope>
    <source>
        <strain evidence="2">DSM 22288 / NBRC 105244 / SMSP</strain>
    </source>
</reference>